<evidence type="ECO:0000313" key="4">
    <source>
        <dbReference type="EMBL" id="KAF0683042.1"/>
    </source>
</evidence>
<keyword evidence="6" id="KW-1185">Reference proteome</keyword>
<feature type="chain" id="PRO_5036116676" evidence="3">
    <location>
        <begin position="18"/>
        <end position="219"/>
    </location>
</feature>
<dbReference type="AlphaFoldDB" id="A0A485LVX5"/>
<sequence>MIHGLISAFVLVSSSQAKDMHLSSSVVLSTILALSVPSTMAACPKETPCADVLGTKCVPGDASKSNGAGLVWCGTNTDYAWCANTDACYDFSISLNKCVCTGSVPCRNGAPSYCTAFDDKCASKWSTYCPSVSNATATRPSMTMTVAPTTAVPTGGPDMLTTNATSPALYIAAGAGGALVLVGIVAFVVARRRHHKEMPHNKDNKQSRPIEAVEGSKAV</sequence>
<reference evidence="5 6" key="1">
    <citation type="submission" date="2019-03" db="EMBL/GenBank/DDBJ databases">
        <authorList>
            <person name="Gaulin E."/>
            <person name="Dumas B."/>
        </authorList>
    </citation>
    <scope>NUCLEOTIDE SEQUENCE [LARGE SCALE GENOMIC DNA]</scope>
    <source>
        <strain evidence="5">CBS 568.67</strain>
    </source>
</reference>
<gene>
    <name evidence="5" type="primary">Aste57867_24895</name>
    <name evidence="4" type="ORF">As57867_024817</name>
    <name evidence="5" type="ORF">ASTE57867_24895</name>
</gene>
<dbReference type="CDD" id="cd12087">
    <property type="entry name" value="TM_EGFR-like"/>
    <property type="match status" value="1"/>
</dbReference>
<reference evidence="4" key="2">
    <citation type="submission" date="2019-06" db="EMBL/GenBank/DDBJ databases">
        <title>Genomics analysis of Aphanomyces spp. identifies a new class of oomycete effector associated with host adaptation.</title>
        <authorList>
            <person name="Gaulin E."/>
        </authorList>
    </citation>
    <scope>NUCLEOTIDE SEQUENCE</scope>
    <source>
        <strain evidence="4">CBS 578.67</strain>
    </source>
</reference>
<feature type="transmembrane region" description="Helical" evidence="2">
    <location>
        <begin position="168"/>
        <end position="190"/>
    </location>
</feature>
<keyword evidence="2" id="KW-0812">Transmembrane</keyword>
<feature type="region of interest" description="Disordered" evidence="1">
    <location>
        <begin position="196"/>
        <end position="219"/>
    </location>
</feature>
<dbReference type="EMBL" id="VJMH01007456">
    <property type="protein sequence ID" value="KAF0683042.1"/>
    <property type="molecule type" value="Genomic_DNA"/>
</dbReference>
<feature type="signal peptide" evidence="3">
    <location>
        <begin position="1"/>
        <end position="17"/>
    </location>
</feature>
<keyword evidence="2" id="KW-0472">Membrane</keyword>
<proteinExistence type="predicted"/>
<evidence type="ECO:0000256" key="2">
    <source>
        <dbReference type="SAM" id="Phobius"/>
    </source>
</evidence>
<dbReference type="Proteomes" id="UP000332933">
    <property type="component" value="Unassembled WGS sequence"/>
</dbReference>
<protein>
    <submittedName>
        <fullName evidence="5">Aste57867_24895 protein</fullName>
    </submittedName>
</protein>
<dbReference type="EMBL" id="CAADRA010007482">
    <property type="protein sequence ID" value="VFU01529.1"/>
    <property type="molecule type" value="Genomic_DNA"/>
</dbReference>
<keyword evidence="3" id="KW-0732">Signal</keyword>
<evidence type="ECO:0000313" key="5">
    <source>
        <dbReference type="EMBL" id="VFU01529.1"/>
    </source>
</evidence>
<evidence type="ECO:0000256" key="3">
    <source>
        <dbReference type="SAM" id="SignalP"/>
    </source>
</evidence>
<evidence type="ECO:0000313" key="6">
    <source>
        <dbReference type="Proteomes" id="UP000332933"/>
    </source>
</evidence>
<feature type="compositionally biased region" description="Basic and acidic residues" evidence="1">
    <location>
        <begin position="198"/>
        <end position="208"/>
    </location>
</feature>
<name>A0A485LVX5_9STRA</name>
<evidence type="ECO:0000256" key="1">
    <source>
        <dbReference type="SAM" id="MobiDB-lite"/>
    </source>
</evidence>
<organism evidence="5 6">
    <name type="scientific">Aphanomyces stellatus</name>
    <dbReference type="NCBI Taxonomy" id="120398"/>
    <lineage>
        <taxon>Eukaryota</taxon>
        <taxon>Sar</taxon>
        <taxon>Stramenopiles</taxon>
        <taxon>Oomycota</taxon>
        <taxon>Saprolegniomycetes</taxon>
        <taxon>Saprolegniales</taxon>
        <taxon>Verrucalvaceae</taxon>
        <taxon>Aphanomyces</taxon>
    </lineage>
</organism>
<keyword evidence="2" id="KW-1133">Transmembrane helix</keyword>
<accession>A0A485LVX5</accession>